<comment type="caution">
    <text evidence="2">The sequence shown here is derived from an EMBL/GenBank/DDBJ whole genome shotgun (WGS) entry which is preliminary data.</text>
</comment>
<keyword evidence="1" id="KW-0732">Signal</keyword>
<protein>
    <submittedName>
        <fullName evidence="2">SLC39A10 isoform 6</fullName>
    </submittedName>
</protein>
<evidence type="ECO:0000313" key="2">
    <source>
        <dbReference type="EMBL" id="PNI66692.1"/>
    </source>
</evidence>
<sequence length="38" mass="4603">MKVHMHTKFCLICLLTFIFHHCNHCHEEHDHGPEALHR</sequence>
<name>A0A2J8N4K7_PANTR</name>
<feature type="signal peptide" evidence="1">
    <location>
        <begin position="1"/>
        <end position="25"/>
    </location>
</feature>
<feature type="chain" id="PRO_5014377947" evidence="1">
    <location>
        <begin position="26"/>
        <end position="38"/>
    </location>
</feature>
<reference evidence="2 3" key="1">
    <citation type="submission" date="2017-12" db="EMBL/GenBank/DDBJ databases">
        <title>High-resolution comparative analysis of great ape genomes.</title>
        <authorList>
            <person name="Pollen A."/>
            <person name="Hastie A."/>
            <person name="Hormozdiari F."/>
            <person name="Dougherty M."/>
            <person name="Liu R."/>
            <person name="Chaisson M."/>
            <person name="Hoppe E."/>
            <person name="Hill C."/>
            <person name="Pang A."/>
            <person name="Hillier L."/>
            <person name="Baker C."/>
            <person name="Armstrong J."/>
            <person name="Shendure J."/>
            <person name="Paten B."/>
            <person name="Wilson R."/>
            <person name="Chao H."/>
            <person name="Schneider V."/>
            <person name="Ventura M."/>
            <person name="Kronenberg Z."/>
            <person name="Murali S."/>
            <person name="Gordon D."/>
            <person name="Cantsilieris S."/>
            <person name="Munson K."/>
            <person name="Nelson B."/>
            <person name="Raja A."/>
            <person name="Underwood J."/>
            <person name="Diekhans M."/>
            <person name="Fiddes I."/>
            <person name="Haussler D."/>
            <person name="Eichler E."/>
        </authorList>
    </citation>
    <scope>NUCLEOTIDE SEQUENCE [LARGE SCALE GENOMIC DNA]</scope>
    <source>
        <strain evidence="2">Yerkes chimp pedigree #C0471</strain>
    </source>
</reference>
<proteinExistence type="predicted"/>
<organism evidence="2 3">
    <name type="scientific">Pan troglodytes</name>
    <name type="common">Chimpanzee</name>
    <dbReference type="NCBI Taxonomy" id="9598"/>
    <lineage>
        <taxon>Eukaryota</taxon>
        <taxon>Metazoa</taxon>
        <taxon>Chordata</taxon>
        <taxon>Craniata</taxon>
        <taxon>Vertebrata</taxon>
        <taxon>Euteleostomi</taxon>
        <taxon>Mammalia</taxon>
        <taxon>Eutheria</taxon>
        <taxon>Euarchontoglires</taxon>
        <taxon>Primates</taxon>
        <taxon>Haplorrhini</taxon>
        <taxon>Catarrhini</taxon>
        <taxon>Hominidae</taxon>
        <taxon>Pan</taxon>
    </lineage>
</organism>
<dbReference type="EMBL" id="NBAG03000236">
    <property type="protein sequence ID" value="PNI66692.1"/>
    <property type="molecule type" value="Genomic_DNA"/>
</dbReference>
<evidence type="ECO:0000313" key="3">
    <source>
        <dbReference type="Proteomes" id="UP000236370"/>
    </source>
</evidence>
<feature type="non-terminal residue" evidence="2">
    <location>
        <position position="38"/>
    </location>
</feature>
<accession>A0A2J8N4K7</accession>
<dbReference type="Proteomes" id="UP000236370">
    <property type="component" value="Unassembled WGS sequence"/>
</dbReference>
<evidence type="ECO:0000256" key="1">
    <source>
        <dbReference type="SAM" id="SignalP"/>
    </source>
</evidence>
<dbReference type="AlphaFoldDB" id="A0A2J8N4K7"/>
<gene>
    <name evidence="2" type="ORF">CK820_G0014731</name>
</gene>